<gene>
    <name evidence="2" type="ORF">B9Z19DRAFT_1063628</name>
</gene>
<name>A0A2T6ZXE6_TUBBO</name>
<feature type="region of interest" description="Disordered" evidence="1">
    <location>
        <begin position="174"/>
        <end position="223"/>
    </location>
</feature>
<feature type="compositionally biased region" description="Pro residues" evidence="1">
    <location>
        <begin position="202"/>
        <end position="213"/>
    </location>
</feature>
<organism evidence="2 3">
    <name type="scientific">Tuber borchii</name>
    <name type="common">White truffle</name>
    <dbReference type="NCBI Taxonomy" id="42251"/>
    <lineage>
        <taxon>Eukaryota</taxon>
        <taxon>Fungi</taxon>
        <taxon>Dikarya</taxon>
        <taxon>Ascomycota</taxon>
        <taxon>Pezizomycotina</taxon>
        <taxon>Pezizomycetes</taxon>
        <taxon>Pezizales</taxon>
        <taxon>Tuberaceae</taxon>
        <taxon>Tuber</taxon>
    </lineage>
</organism>
<dbReference type="EMBL" id="NESQ01000071">
    <property type="protein sequence ID" value="PUU80172.1"/>
    <property type="molecule type" value="Genomic_DNA"/>
</dbReference>
<evidence type="ECO:0000256" key="1">
    <source>
        <dbReference type="SAM" id="MobiDB-lite"/>
    </source>
</evidence>
<accession>A0A2T6ZXE6</accession>
<reference evidence="2 3" key="1">
    <citation type="submission" date="2017-04" db="EMBL/GenBank/DDBJ databases">
        <title>Draft genome sequence of Tuber borchii Vittad., a whitish edible truffle.</title>
        <authorList>
            <consortium name="DOE Joint Genome Institute"/>
            <person name="Murat C."/>
            <person name="Kuo A."/>
            <person name="Barry K.W."/>
            <person name="Clum A."/>
            <person name="Dockter R.B."/>
            <person name="Fauchery L."/>
            <person name="Iotti M."/>
            <person name="Kohler A."/>
            <person name="Labutti K."/>
            <person name="Lindquist E.A."/>
            <person name="Lipzen A."/>
            <person name="Ohm R.A."/>
            <person name="Wang M."/>
            <person name="Grigoriev I.V."/>
            <person name="Zambonelli A."/>
            <person name="Martin F.M."/>
        </authorList>
    </citation>
    <scope>NUCLEOTIDE SEQUENCE [LARGE SCALE GENOMIC DNA]</scope>
    <source>
        <strain evidence="2 3">Tbo3840</strain>
    </source>
</reference>
<evidence type="ECO:0000313" key="3">
    <source>
        <dbReference type="Proteomes" id="UP000244722"/>
    </source>
</evidence>
<protein>
    <submittedName>
        <fullName evidence="2">Uncharacterized protein</fullName>
    </submittedName>
</protein>
<evidence type="ECO:0000313" key="2">
    <source>
        <dbReference type="EMBL" id="PUU80172.1"/>
    </source>
</evidence>
<sequence>MPFSPSSPVPPKIRPKSYPCPVAECTKLFTCERGIRDHLSLYKERFQDYAYRALEEQFAFCSDPPETKETEITPVKKAPRESGRESFNYLSAHYEAWKNKYGAADPAQSNKESFESRHRQAARKYRLNNKEKVRRMVKLSKFRAKAKKMGFGADEAEANAQLWIAAWEKKYAESTTKCEAGEEDEEEIDTISSMQPMRPMQPMAPMPPMPPMPSIGSVQSMPS</sequence>
<dbReference type="OrthoDB" id="5339935at2759"/>
<keyword evidence="3" id="KW-1185">Reference proteome</keyword>
<comment type="caution">
    <text evidence="2">The sequence shown here is derived from an EMBL/GenBank/DDBJ whole genome shotgun (WGS) entry which is preliminary data.</text>
</comment>
<proteinExistence type="predicted"/>
<dbReference type="AlphaFoldDB" id="A0A2T6ZXE6"/>
<dbReference type="Proteomes" id="UP000244722">
    <property type="component" value="Unassembled WGS sequence"/>
</dbReference>